<accession>A0A3B0TT16</accession>
<feature type="domain" description="Metallo-beta-lactamase" evidence="1">
    <location>
        <begin position="117"/>
        <end position="314"/>
    </location>
</feature>
<sequence>MIGILIASIIGLIIIGVSLFLILSPQFGEGATKGQKIGYAKSGHYENGKFINQNPTAMDIHYWELIKEMLGGAGNRKPGKNIVVEKTGPAVIEDRNTDVTRLTWFGHSTFLLEMGGRKILIDPMLGETPSPHSLIGSKRYSKELPIEIEQLPFIDAVILSHDHYDHLDYKSIQKLKGKVGQYFTPLGVGNHLAGWGVAKEKINELNWWEDIEFDSIKLVCTPARHFSGRGLFDRATTLWCSWVIIGGGSNIFFSGDSGYDTHFKKIGEKYGPFDISLMECGQYHKDWKLFHMMPEETVQASIDLKSKLVLPIHWGAFTLALHDWTDPVERITKKAGELNLPVTTPKIGEPVILGNTTAPTERWWEYYM</sequence>
<evidence type="ECO:0000259" key="1">
    <source>
        <dbReference type="Pfam" id="PF12706"/>
    </source>
</evidence>
<organism evidence="2">
    <name type="scientific">hydrothermal vent metagenome</name>
    <dbReference type="NCBI Taxonomy" id="652676"/>
    <lineage>
        <taxon>unclassified sequences</taxon>
        <taxon>metagenomes</taxon>
        <taxon>ecological metagenomes</taxon>
    </lineage>
</organism>
<dbReference type="Pfam" id="PF12706">
    <property type="entry name" value="Lactamase_B_2"/>
    <property type="match status" value="1"/>
</dbReference>
<dbReference type="Gene3D" id="3.60.15.10">
    <property type="entry name" value="Ribonuclease Z/Hydroxyacylglutathione hydrolase-like"/>
    <property type="match status" value="1"/>
</dbReference>
<dbReference type="InterPro" id="IPR001279">
    <property type="entry name" value="Metallo-B-lactamas"/>
</dbReference>
<dbReference type="PANTHER" id="PTHR15032">
    <property type="entry name" value="N-ACYL-PHOSPHATIDYLETHANOLAMINE-HYDROLYZING PHOSPHOLIPASE D"/>
    <property type="match status" value="1"/>
</dbReference>
<dbReference type="PANTHER" id="PTHR15032:SF4">
    <property type="entry name" value="N-ACYL-PHOSPHATIDYLETHANOLAMINE-HYDROLYZING PHOSPHOLIPASE D"/>
    <property type="match status" value="1"/>
</dbReference>
<reference evidence="2" key="1">
    <citation type="submission" date="2018-06" db="EMBL/GenBank/DDBJ databases">
        <authorList>
            <person name="Zhirakovskaya E."/>
        </authorList>
    </citation>
    <scope>NUCLEOTIDE SEQUENCE</scope>
</reference>
<name>A0A3B0TT16_9ZZZZ</name>
<dbReference type="EMBL" id="UOEP01000107">
    <property type="protein sequence ID" value="VAW19860.1"/>
    <property type="molecule type" value="Genomic_DNA"/>
</dbReference>
<dbReference type="InterPro" id="IPR036866">
    <property type="entry name" value="RibonucZ/Hydroxyglut_hydro"/>
</dbReference>
<dbReference type="GO" id="GO:0005737">
    <property type="term" value="C:cytoplasm"/>
    <property type="evidence" value="ECO:0007669"/>
    <property type="project" value="TreeGrafter"/>
</dbReference>
<dbReference type="AlphaFoldDB" id="A0A3B0TT16"/>
<protein>
    <submittedName>
        <fullName evidence="2">Outer membrane protein romA</fullName>
    </submittedName>
</protein>
<dbReference type="SUPFAM" id="SSF56281">
    <property type="entry name" value="Metallo-hydrolase/oxidoreductase"/>
    <property type="match status" value="1"/>
</dbReference>
<gene>
    <name evidence="2" type="ORF">MNBD_BACTEROID01-587</name>
</gene>
<evidence type="ECO:0000313" key="2">
    <source>
        <dbReference type="EMBL" id="VAW19860.1"/>
    </source>
</evidence>
<proteinExistence type="predicted"/>